<sequence>MTLSSRHSRRNSPITLTGEIVAFLWQTLGTEGGVDVEGDAAVVAVWSSHGQELLGFLTHNAIVLSSRFEISWRDIKCSGNIDLILFALFALSDFFVEGHLATDP</sequence>
<protein>
    <submittedName>
        <fullName evidence="1">Uncharacterized protein</fullName>
    </submittedName>
</protein>
<evidence type="ECO:0000313" key="2">
    <source>
        <dbReference type="Proteomes" id="UP000037069"/>
    </source>
</evidence>
<comment type="caution">
    <text evidence="1">The sequence shown here is derived from an EMBL/GenBank/DDBJ whole genome shotgun (WGS) entry which is preliminary data.</text>
</comment>
<dbReference type="AlphaFoldDB" id="A0A0L0CQY2"/>
<organism evidence="1 2">
    <name type="scientific">Lucilia cuprina</name>
    <name type="common">Green bottle fly</name>
    <name type="synonym">Australian sheep blowfly</name>
    <dbReference type="NCBI Taxonomy" id="7375"/>
    <lineage>
        <taxon>Eukaryota</taxon>
        <taxon>Metazoa</taxon>
        <taxon>Ecdysozoa</taxon>
        <taxon>Arthropoda</taxon>
        <taxon>Hexapoda</taxon>
        <taxon>Insecta</taxon>
        <taxon>Pterygota</taxon>
        <taxon>Neoptera</taxon>
        <taxon>Endopterygota</taxon>
        <taxon>Diptera</taxon>
        <taxon>Brachycera</taxon>
        <taxon>Muscomorpha</taxon>
        <taxon>Oestroidea</taxon>
        <taxon>Calliphoridae</taxon>
        <taxon>Luciliinae</taxon>
        <taxon>Lucilia</taxon>
    </lineage>
</organism>
<dbReference type="Proteomes" id="UP000037069">
    <property type="component" value="Unassembled WGS sequence"/>
</dbReference>
<evidence type="ECO:0000313" key="1">
    <source>
        <dbReference type="EMBL" id="KNC34763.1"/>
    </source>
</evidence>
<accession>A0A0L0CQY2</accession>
<keyword evidence="2" id="KW-1185">Reference proteome</keyword>
<gene>
    <name evidence="1" type="ORF">FF38_01973</name>
</gene>
<reference evidence="1 2" key="1">
    <citation type="journal article" date="2015" name="Nat. Commun.">
        <title>Lucilia cuprina genome unlocks parasitic fly biology to underpin future interventions.</title>
        <authorList>
            <person name="Anstead C.A."/>
            <person name="Korhonen P.K."/>
            <person name="Young N.D."/>
            <person name="Hall R.S."/>
            <person name="Jex A.R."/>
            <person name="Murali S.C."/>
            <person name="Hughes D.S."/>
            <person name="Lee S.F."/>
            <person name="Perry T."/>
            <person name="Stroehlein A.J."/>
            <person name="Ansell B.R."/>
            <person name="Breugelmans B."/>
            <person name="Hofmann A."/>
            <person name="Qu J."/>
            <person name="Dugan S."/>
            <person name="Lee S.L."/>
            <person name="Chao H."/>
            <person name="Dinh H."/>
            <person name="Han Y."/>
            <person name="Doddapaneni H.V."/>
            <person name="Worley K.C."/>
            <person name="Muzny D.M."/>
            <person name="Ioannidis P."/>
            <person name="Waterhouse R.M."/>
            <person name="Zdobnov E.M."/>
            <person name="James P.J."/>
            <person name="Bagnall N.H."/>
            <person name="Kotze A.C."/>
            <person name="Gibbs R.A."/>
            <person name="Richards S."/>
            <person name="Batterham P."/>
            <person name="Gasser R.B."/>
        </authorList>
    </citation>
    <scope>NUCLEOTIDE SEQUENCE [LARGE SCALE GENOMIC DNA]</scope>
    <source>
        <strain evidence="1 2">LS</strain>
        <tissue evidence="1">Full body</tissue>
    </source>
</reference>
<name>A0A0L0CQY2_LUCCU</name>
<proteinExistence type="predicted"/>
<dbReference type="EMBL" id="JRES01000032">
    <property type="protein sequence ID" value="KNC34763.1"/>
    <property type="molecule type" value="Genomic_DNA"/>
</dbReference>